<accession>A0ABN9X534</accession>
<proteinExistence type="predicted"/>
<protein>
    <submittedName>
        <fullName evidence="1">Uncharacterized protein</fullName>
    </submittedName>
</protein>
<evidence type="ECO:0000313" key="2">
    <source>
        <dbReference type="Proteomes" id="UP001189429"/>
    </source>
</evidence>
<reference evidence="1" key="1">
    <citation type="submission" date="2023-10" db="EMBL/GenBank/DDBJ databases">
        <authorList>
            <person name="Chen Y."/>
            <person name="Shah S."/>
            <person name="Dougan E. K."/>
            <person name="Thang M."/>
            <person name="Chan C."/>
        </authorList>
    </citation>
    <scope>NUCLEOTIDE SEQUENCE [LARGE SCALE GENOMIC DNA]</scope>
</reference>
<keyword evidence="2" id="KW-1185">Reference proteome</keyword>
<comment type="caution">
    <text evidence="1">The sequence shown here is derived from an EMBL/GenBank/DDBJ whole genome shotgun (WGS) entry which is preliminary data.</text>
</comment>
<dbReference type="Proteomes" id="UP001189429">
    <property type="component" value="Unassembled WGS sequence"/>
</dbReference>
<gene>
    <name evidence="1" type="ORF">PCOR1329_LOCUS73529</name>
</gene>
<organism evidence="1 2">
    <name type="scientific">Prorocentrum cordatum</name>
    <dbReference type="NCBI Taxonomy" id="2364126"/>
    <lineage>
        <taxon>Eukaryota</taxon>
        <taxon>Sar</taxon>
        <taxon>Alveolata</taxon>
        <taxon>Dinophyceae</taxon>
        <taxon>Prorocentrales</taxon>
        <taxon>Prorocentraceae</taxon>
        <taxon>Prorocentrum</taxon>
    </lineage>
</organism>
<evidence type="ECO:0000313" key="1">
    <source>
        <dbReference type="EMBL" id="CAK0894491.1"/>
    </source>
</evidence>
<name>A0ABN9X534_9DINO</name>
<sequence>MYWREVVSKLWQYNASVLGEASDDHEVVVLVFRLTSRAPLQFDLVEAYNEKSTVLANVMSAYPPQDSTGNTPTVEFVAGIANDVLSELGNNNAKFWDAVWNGDTASLETLSIMARRASHSVEELSCAEACIQYPHWRDDAFLTYIAPDGADLGDALDFRMHWYLHGSKEFISLQSTVRVDADPPPLARILSLQSYLARQRIPCVLTSVNSFGMFRQIVNWFLLAPDEREQMINLYGDENAGLYHVPAVLHRQPDWQPLDGAHSDGLATLALIIKSLFLERLPGIPADDDESLAQFEGRDLLSCSMSVAHREIGESCLHYYSTRGVSMQSQRIAAMSDEELMHVCSGSADDDGYGDKGMLFHGYAPDMHQALAELFVSFRGATGGEFRSYLQAVALVGEDTNGPQSLDNSVYVSGRFGNYQLAEMFSDEGLSLWKRVKHNAIEIIRQDMEECSDYSDGENRMLDSRLQRLLKDALHLEAGAVSNGELRARLLNLERDCWPSCALPEGEVNTSVNAQVRVVPNSAVHMAPIRTFRFFTNEDRRQLNDFVETNIERLDSLRNFLTNS</sequence>
<dbReference type="EMBL" id="CAUYUJ010019906">
    <property type="protein sequence ID" value="CAK0894491.1"/>
    <property type="molecule type" value="Genomic_DNA"/>
</dbReference>